<keyword evidence="2" id="KW-1185">Reference proteome</keyword>
<accession>A0A4C1XD86</accession>
<evidence type="ECO:0000313" key="1">
    <source>
        <dbReference type="EMBL" id="GBP61388.1"/>
    </source>
</evidence>
<dbReference type="EMBL" id="BGZK01000813">
    <property type="protein sequence ID" value="GBP61388.1"/>
    <property type="molecule type" value="Genomic_DNA"/>
</dbReference>
<dbReference type="AlphaFoldDB" id="A0A4C1XD86"/>
<sequence>MEYSRECHPTTPPAPALELEPLPAALRRARRLNLAMFTAERPPRPRASGSGGSVNCLRDLYFIVYPYPDAGVLFFNIFEYNARSFAVLNWLRIIYCACITLPGLSHLLRCIPILRHCDTFVTNFTAAKFRALYCNSLVMVMHTARPPIERVVADIAPRGPTPFTTSELRLLVDADENFDATTGLLEESRLLTLHLTPDNCSRQSAAQAVADRVKRSRGSSKSSLYLTSLPPWPRRFGRWGRGEYNVTHHLMLRRDTNSGQLRALGTTSISVQVAAGRPPPPPRVRAVRRQKISAGENAPARAVIVNNGRLEYFNETRRGQNLKCSPCHAPPRPAARKLIRECARRSL</sequence>
<gene>
    <name evidence="1" type="ORF">EVAR_37918_1</name>
</gene>
<proteinExistence type="predicted"/>
<comment type="caution">
    <text evidence="1">The sequence shown here is derived from an EMBL/GenBank/DDBJ whole genome shotgun (WGS) entry which is preliminary data.</text>
</comment>
<name>A0A4C1XD86_EUMVA</name>
<evidence type="ECO:0000313" key="2">
    <source>
        <dbReference type="Proteomes" id="UP000299102"/>
    </source>
</evidence>
<protein>
    <submittedName>
        <fullName evidence="1">Uncharacterized protein</fullName>
    </submittedName>
</protein>
<organism evidence="1 2">
    <name type="scientific">Eumeta variegata</name>
    <name type="common">Bagworm moth</name>
    <name type="synonym">Eumeta japonica</name>
    <dbReference type="NCBI Taxonomy" id="151549"/>
    <lineage>
        <taxon>Eukaryota</taxon>
        <taxon>Metazoa</taxon>
        <taxon>Ecdysozoa</taxon>
        <taxon>Arthropoda</taxon>
        <taxon>Hexapoda</taxon>
        <taxon>Insecta</taxon>
        <taxon>Pterygota</taxon>
        <taxon>Neoptera</taxon>
        <taxon>Endopterygota</taxon>
        <taxon>Lepidoptera</taxon>
        <taxon>Glossata</taxon>
        <taxon>Ditrysia</taxon>
        <taxon>Tineoidea</taxon>
        <taxon>Psychidae</taxon>
        <taxon>Oiketicinae</taxon>
        <taxon>Eumeta</taxon>
    </lineage>
</organism>
<reference evidence="1 2" key="1">
    <citation type="journal article" date="2019" name="Commun. Biol.">
        <title>The bagworm genome reveals a unique fibroin gene that provides high tensile strength.</title>
        <authorList>
            <person name="Kono N."/>
            <person name="Nakamura H."/>
            <person name="Ohtoshi R."/>
            <person name="Tomita M."/>
            <person name="Numata K."/>
            <person name="Arakawa K."/>
        </authorList>
    </citation>
    <scope>NUCLEOTIDE SEQUENCE [LARGE SCALE GENOMIC DNA]</scope>
</reference>
<dbReference type="Proteomes" id="UP000299102">
    <property type="component" value="Unassembled WGS sequence"/>
</dbReference>